<dbReference type="Pfam" id="PF24426">
    <property type="entry name" value="HTH_NDX"/>
    <property type="match status" value="1"/>
</dbReference>
<dbReference type="Pfam" id="PF24679">
    <property type="entry name" value="Nodulin_C"/>
    <property type="match status" value="1"/>
</dbReference>
<evidence type="ECO:0000256" key="1">
    <source>
        <dbReference type="SAM" id="MobiDB-lite"/>
    </source>
</evidence>
<feature type="domain" description="Nodulin homeobox homeobox-like" evidence="2">
    <location>
        <begin position="791"/>
        <end position="854"/>
    </location>
</feature>
<sequence>MMGSMQLDVIMAVEELHGLSARDMSKLLKDLHNFTFRFNTSRGALMRVDVQRLATSLPLHLLASVASTGAEPRFRYLLRGVRLLHSLSDLALRYPKLEQLLLHEVKLREQVLDLVIYMLIVLASVEQEGRAGSFVALLHAALVACCLYLLTAFVTKEWHDVVPVLLAHPKVDVFMDAAFDVVRRDIGLLQSKLRTLHIKLASKKATLPAAERVGEATAQQCEASLQVLQSLCQTQAFRDQLLHHKELCTRGGVLRLTLAVLKLNMPSSLQQSKSLVAFISRLKSKALSMLLKFCETESVCFLDEVAAEPQSMQLAELVACEVLALVRSALLEEPRRIEDAETEQNPMGSLHINAMRLADLFSDDSNFRNLVMDGIAPDLGTVLAAPPGVFTSRWCEGDIAVNLAKGEMDAILVYDPFQAAGAAMIASVKGATAPVSGSPGDSLQPLEEMETGCVLSIESTSPDLYARERSALLVKLFANLTCFNPEVCSVDEKDRFLHVFVECLASGPLMKSSSSHFLTPEQTAVRICENLYVLLDHVVSSSHTVNDEDLSLVSQFSDALHHAICPSPPSDESTCLAAPVVSYLRDAHEKKLLMIHTRRQELPRWQKIYQSSMELQEKEAVAVSVRPNAVYDRGVPCQNGMEIEKKQQEVKTLSSGNNEHHKVADAPLDMLLIAIEEMQNLPSCNKSILRQSSSIQLAMSREESSAIAGLHEARAESLMEPLDEHEYDERHMDDDDETLTKEFNDGDFAVESNEDDNARGSQFMRNPKRRRESKKSLDSDEPPKKRKRNIMNERQIKTIEEALKGEPEMQRYPKLIQQWTNTLNQMGPEIAVHQLKNWLNNRKARLARIAREERAAEGDMRGENSRHTRSALGIMGEQSQDMTVTPPGSPEGTRSVDGSQRDSGTKQRTSKSSRSVSKRDSQDRGTTPELSNLEPGHKHLGADTLDSRGGSSSNRGGKCNLGHGQYVSLRDNEDKEVALGYIVQLDGVWQSRDLEEQSLCVIQVVEFKVDKTSKLPYPSNLTGSSFEEAETLLGKIRVAWHKDKIEIVQDGIRK</sequence>
<dbReference type="EMBL" id="KZ772705">
    <property type="protein sequence ID" value="PTQ41575.1"/>
    <property type="molecule type" value="Genomic_DNA"/>
</dbReference>
<evidence type="ECO:0008006" key="7">
    <source>
        <dbReference type="Google" id="ProtNLM"/>
    </source>
</evidence>
<feature type="region of interest" description="Disordered" evidence="1">
    <location>
        <begin position="719"/>
        <end position="792"/>
    </location>
</feature>
<dbReference type="InterPro" id="IPR057287">
    <property type="entry name" value="Ndx_N"/>
</dbReference>
<organism evidence="5 6">
    <name type="scientific">Marchantia polymorpha</name>
    <name type="common">Common liverwort</name>
    <name type="synonym">Marchantia aquatica</name>
    <dbReference type="NCBI Taxonomy" id="3197"/>
    <lineage>
        <taxon>Eukaryota</taxon>
        <taxon>Viridiplantae</taxon>
        <taxon>Streptophyta</taxon>
        <taxon>Embryophyta</taxon>
        <taxon>Marchantiophyta</taxon>
        <taxon>Marchantiopsida</taxon>
        <taxon>Marchantiidae</taxon>
        <taxon>Marchantiales</taxon>
        <taxon>Marchantiaceae</taxon>
        <taxon>Marchantia</taxon>
    </lineage>
</organism>
<evidence type="ECO:0000313" key="6">
    <source>
        <dbReference type="Proteomes" id="UP000244005"/>
    </source>
</evidence>
<reference evidence="6" key="1">
    <citation type="journal article" date="2017" name="Cell">
        <title>Insights into land plant evolution garnered from the Marchantia polymorpha genome.</title>
        <authorList>
            <person name="Bowman J.L."/>
            <person name="Kohchi T."/>
            <person name="Yamato K.T."/>
            <person name="Jenkins J."/>
            <person name="Shu S."/>
            <person name="Ishizaki K."/>
            <person name="Yamaoka S."/>
            <person name="Nishihama R."/>
            <person name="Nakamura Y."/>
            <person name="Berger F."/>
            <person name="Adam C."/>
            <person name="Aki S.S."/>
            <person name="Althoff F."/>
            <person name="Araki T."/>
            <person name="Arteaga-Vazquez M.A."/>
            <person name="Balasubrmanian S."/>
            <person name="Barry K."/>
            <person name="Bauer D."/>
            <person name="Boehm C.R."/>
            <person name="Briginshaw L."/>
            <person name="Caballero-Perez J."/>
            <person name="Catarino B."/>
            <person name="Chen F."/>
            <person name="Chiyoda S."/>
            <person name="Chovatia M."/>
            <person name="Davies K.M."/>
            <person name="Delmans M."/>
            <person name="Demura T."/>
            <person name="Dierschke T."/>
            <person name="Dolan L."/>
            <person name="Dorantes-Acosta A.E."/>
            <person name="Eklund D.M."/>
            <person name="Florent S.N."/>
            <person name="Flores-Sandoval E."/>
            <person name="Fujiyama A."/>
            <person name="Fukuzawa H."/>
            <person name="Galik B."/>
            <person name="Grimanelli D."/>
            <person name="Grimwood J."/>
            <person name="Grossniklaus U."/>
            <person name="Hamada T."/>
            <person name="Haseloff J."/>
            <person name="Hetherington A.J."/>
            <person name="Higo A."/>
            <person name="Hirakawa Y."/>
            <person name="Hundley H.N."/>
            <person name="Ikeda Y."/>
            <person name="Inoue K."/>
            <person name="Inoue S.I."/>
            <person name="Ishida S."/>
            <person name="Jia Q."/>
            <person name="Kakita M."/>
            <person name="Kanazawa T."/>
            <person name="Kawai Y."/>
            <person name="Kawashima T."/>
            <person name="Kennedy M."/>
            <person name="Kinose K."/>
            <person name="Kinoshita T."/>
            <person name="Kohara Y."/>
            <person name="Koide E."/>
            <person name="Komatsu K."/>
            <person name="Kopischke S."/>
            <person name="Kubo M."/>
            <person name="Kyozuka J."/>
            <person name="Lagercrantz U."/>
            <person name="Lin S.S."/>
            <person name="Lindquist E."/>
            <person name="Lipzen A.M."/>
            <person name="Lu C.W."/>
            <person name="De Luna E."/>
            <person name="Martienssen R.A."/>
            <person name="Minamino N."/>
            <person name="Mizutani M."/>
            <person name="Mizutani M."/>
            <person name="Mochizuki N."/>
            <person name="Monte I."/>
            <person name="Mosher R."/>
            <person name="Nagasaki H."/>
            <person name="Nakagami H."/>
            <person name="Naramoto S."/>
            <person name="Nishitani K."/>
            <person name="Ohtani M."/>
            <person name="Okamoto T."/>
            <person name="Okumura M."/>
            <person name="Phillips J."/>
            <person name="Pollak B."/>
            <person name="Reinders A."/>
            <person name="Rovekamp M."/>
            <person name="Sano R."/>
            <person name="Sawa S."/>
            <person name="Schmid M.W."/>
            <person name="Shirakawa M."/>
            <person name="Solano R."/>
            <person name="Spunde A."/>
            <person name="Suetsugu N."/>
            <person name="Sugano S."/>
            <person name="Sugiyama A."/>
            <person name="Sun R."/>
            <person name="Suzuki Y."/>
            <person name="Takenaka M."/>
            <person name="Takezawa D."/>
            <person name="Tomogane H."/>
            <person name="Tsuzuki M."/>
            <person name="Ueda T."/>
            <person name="Umeda M."/>
            <person name="Ward J.M."/>
            <person name="Watanabe Y."/>
            <person name="Yazaki K."/>
            <person name="Yokoyama R."/>
            <person name="Yoshitake Y."/>
            <person name="Yotsui I."/>
            <person name="Zachgo S."/>
            <person name="Schmutz J."/>
        </authorList>
    </citation>
    <scope>NUCLEOTIDE SEQUENCE [LARGE SCALE GENOMIC DNA]</scope>
    <source>
        <strain evidence="6">Tak-1</strain>
    </source>
</reference>
<evidence type="ECO:0000313" key="5">
    <source>
        <dbReference type="EMBL" id="PTQ41575.1"/>
    </source>
</evidence>
<dbReference type="InterPro" id="IPR056559">
    <property type="entry name" value="NDX_C"/>
</dbReference>
<feature type="domain" description="Nodulin homeobox C-terminal" evidence="3">
    <location>
        <begin position="960"/>
        <end position="1045"/>
    </location>
</feature>
<dbReference type="InterPro" id="IPR056560">
    <property type="entry name" value="HTH_NDX"/>
</dbReference>
<evidence type="ECO:0000259" key="2">
    <source>
        <dbReference type="Pfam" id="PF24426"/>
    </source>
</evidence>
<feature type="domain" description="Nodulin homeobox N-terminal" evidence="4">
    <location>
        <begin position="6"/>
        <end position="540"/>
    </location>
</feature>
<dbReference type="Proteomes" id="UP000244005">
    <property type="component" value="Unassembled WGS sequence"/>
</dbReference>
<evidence type="ECO:0000259" key="4">
    <source>
        <dbReference type="Pfam" id="PF25246"/>
    </source>
</evidence>
<dbReference type="Gramene" id="Mp1g16560.1">
    <property type="protein sequence ID" value="Mp1g16560.1.cds"/>
    <property type="gene ID" value="Mp1g16560"/>
</dbReference>
<proteinExistence type="predicted"/>
<protein>
    <recommendedName>
        <fullName evidence="7">Homeobox domain-containing protein</fullName>
    </recommendedName>
</protein>
<accession>A0A2R6X643</accession>
<dbReference type="PANTHER" id="PTHR35743">
    <property type="entry name" value="NODULIN HOMEOBOX"/>
    <property type="match status" value="1"/>
</dbReference>
<feature type="compositionally biased region" description="Low complexity" evidence="1">
    <location>
        <begin position="947"/>
        <end position="957"/>
    </location>
</feature>
<dbReference type="Pfam" id="PF25246">
    <property type="entry name" value="Nodulin_N"/>
    <property type="match status" value="1"/>
</dbReference>
<gene>
    <name evidence="5" type="ORF">MARPO_0033s0004</name>
</gene>
<dbReference type="InterPro" id="IPR039325">
    <property type="entry name" value="NDX"/>
</dbReference>
<name>A0A2R6X643_MARPO</name>
<dbReference type="OrthoDB" id="2020792at2759"/>
<feature type="compositionally biased region" description="Low complexity" evidence="1">
    <location>
        <begin position="906"/>
        <end position="915"/>
    </location>
</feature>
<dbReference type="AlphaFoldDB" id="A0A2R6X643"/>
<dbReference type="GO" id="GO:0003697">
    <property type="term" value="F:single-stranded DNA binding"/>
    <property type="evidence" value="ECO:0007669"/>
    <property type="project" value="InterPro"/>
</dbReference>
<feature type="region of interest" description="Disordered" evidence="1">
    <location>
        <begin position="855"/>
        <end position="959"/>
    </location>
</feature>
<evidence type="ECO:0000259" key="3">
    <source>
        <dbReference type="Pfam" id="PF24679"/>
    </source>
</evidence>
<keyword evidence="6" id="KW-1185">Reference proteome</keyword>
<feature type="compositionally biased region" description="Basic and acidic residues" evidence="1">
    <location>
        <begin position="774"/>
        <end position="783"/>
    </location>
</feature>
<feature type="compositionally biased region" description="Basic and acidic residues" evidence="1">
    <location>
        <begin position="855"/>
        <end position="866"/>
    </location>
</feature>
<dbReference type="PANTHER" id="PTHR35743:SF1">
    <property type="entry name" value="NODULIN HOMEOBOX"/>
    <property type="match status" value="1"/>
</dbReference>
<feature type="compositionally biased region" description="Basic and acidic residues" evidence="1">
    <location>
        <begin position="719"/>
        <end position="744"/>
    </location>
</feature>